<evidence type="ECO:0008006" key="3">
    <source>
        <dbReference type="Google" id="ProtNLM"/>
    </source>
</evidence>
<keyword evidence="2" id="KW-1185">Reference proteome</keyword>
<dbReference type="RefSeq" id="WP_268379017.1">
    <property type="nucleotide sequence ID" value="NZ_JAPQTC020000003.1"/>
</dbReference>
<dbReference type="EMBL" id="JAPQTC020000003">
    <property type="protein sequence ID" value="MDT8504931.1"/>
    <property type="molecule type" value="Genomic_DNA"/>
</dbReference>
<name>A0ABU3MT25_9BURK</name>
<evidence type="ECO:0000313" key="1">
    <source>
        <dbReference type="EMBL" id="MDT8504931.1"/>
    </source>
</evidence>
<proteinExistence type="predicted"/>
<protein>
    <recommendedName>
        <fullName evidence="3">SIR2-like domain-containing protein</fullName>
    </recommendedName>
</protein>
<accession>A0ABU3MT25</accession>
<evidence type="ECO:0000313" key="2">
    <source>
        <dbReference type="Proteomes" id="UP001074635"/>
    </source>
</evidence>
<comment type="caution">
    <text evidence="1">The sequence shown here is derived from an EMBL/GenBank/DDBJ whole genome shotgun (WGS) entry which is preliminary data.</text>
</comment>
<organism evidence="1 2">
    <name type="scientific">Alcaligenes nematophilus</name>
    <dbReference type="NCBI Taxonomy" id="2994643"/>
    <lineage>
        <taxon>Bacteria</taxon>
        <taxon>Pseudomonadati</taxon>
        <taxon>Pseudomonadota</taxon>
        <taxon>Betaproteobacteria</taxon>
        <taxon>Burkholderiales</taxon>
        <taxon>Alcaligenaceae</taxon>
        <taxon>Alcaligenes</taxon>
    </lineage>
</organism>
<gene>
    <name evidence="1" type="ORF">OYC61_011555</name>
</gene>
<sequence length="404" mass="46702">MTQSTKIFAQLLKGSLPIQGKSMRLTNVTFFLGAGFSKSWDSSFPTGNELFSFPYSEWSTFDGPLDEFLTLCNYQTFELDIDALMFKDIVYQIGMMKKYPELRPRYIDDQNLNMVEKHLRYLVRQKFECLAPLYFEEDEKLRLSSPLTKEQKKILSFFRTLERSGDGSQGIPEGLRAHYITTNYDFVIEAILDNVLAPDDSYQLYNYRGLTAMRYCGRKQEMTFFDNSLVGNLLKINGGFEVFKSENGFEFDYRELKDDAALRANPPQLMLPSREQDYTQEYFRALFPKVIRLLQETTVLIVVGYSLPDEDALLRLIVRQFAEDRVDGNKKILFYIDLSSAETQLQKVNGVFPHVGELKGLKVLPYVGSFSSWCHEVVKELKQLSKATSPAATAHKLRKMKRKK</sequence>
<dbReference type="Proteomes" id="UP001074635">
    <property type="component" value="Unassembled WGS sequence"/>
</dbReference>
<reference evidence="1" key="1">
    <citation type="submission" date="2023-08" db="EMBL/GenBank/DDBJ databases">
        <title>Study of Resistomes in environmental pathogenic environmental.</title>
        <authorList>
            <person name="Bhattacharjee A."/>
            <person name="Singh A.K."/>
        </authorList>
    </citation>
    <scope>NUCLEOTIDE SEQUENCE</scope>
    <source>
        <strain evidence="1">S1</strain>
    </source>
</reference>